<feature type="region of interest" description="Disordered" evidence="1">
    <location>
        <begin position="1"/>
        <end position="21"/>
    </location>
</feature>
<comment type="caution">
    <text evidence="5">The sequence shown here is derived from an EMBL/GenBank/DDBJ whole genome shotgun (WGS) entry which is preliminary data.</text>
</comment>
<evidence type="ECO:0000313" key="2">
    <source>
        <dbReference type="EMBL" id="CAF4875783.1"/>
    </source>
</evidence>
<feature type="compositionally biased region" description="Low complexity" evidence="1">
    <location>
        <begin position="1"/>
        <end position="12"/>
    </location>
</feature>
<feature type="non-terminal residue" evidence="5">
    <location>
        <position position="1"/>
    </location>
</feature>
<keyword evidence="7" id="KW-1185">Reference proteome</keyword>
<dbReference type="EMBL" id="CAJOBR010059307">
    <property type="protein sequence ID" value="CAF5068832.1"/>
    <property type="molecule type" value="Genomic_DNA"/>
</dbReference>
<evidence type="ECO:0000313" key="4">
    <source>
        <dbReference type="EMBL" id="CAF5068538.1"/>
    </source>
</evidence>
<gene>
    <name evidence="4" type="ORF">QYT958_LOCUS43085</name>
    <name evidence="5" type="ORF">QYT958_LOCUS43104</name>
    <name evidence="2" type="ORF">UJA718_LOCUS44477</name>
    <name evidence="3" type="ORF">UJA718_LOCUS44533</name>
</gene>
<reference evidence="5" key="1">
    <citation type="submission" date="2021-02" db="EMBL/GenBank/DDBJ databases">
        <authorList>
            <person name="Nowell W R."/>
        </authorList>
    </citation>
    <scope>NUCLEOTIDE SEQUENCE</scope>
</reference>
<protein>
    <submittedName>
        <fullName evidence="5">Uncharacterized protein</fullName>
    </submittedName>
</protein>
<dbReference type="EMBL" id="CAJOBP010069141">
    <property type="protein sequence ID" value="CAF4876979.1"/>
    <property type="molecule type" value="Genomic_DNA"/>
</dbReference>
<evidence type="ECO:0000313" key="3">
    <source>
        <dbReference type="EMBL" id="CAF4876979.1"/>
    </source>
</evidence>
<dbReference type="Proteomes" id="UP000663873">
    <property type="component" value="Unassembled WGS sequence"/>
</dbReference>
<dbReference type="EMBL" id="CAJOBP010068855">
    <property type="protein sequence ID" value="CAF4875783.1"/>
    <property type="molecule type" value="Genomic_DNA"/>
</dbReference>
<feature type="non-terminal residue" evidence="5">
    <location>
        <position position="67"/>
    </location>
</feature>
<proteinExistence type="predicted"/>
<dbReference type="Proteomes" id="UP000663848">
    <property type="component" value="Unassembled WGS sequence"/>
</dbReference>
<evidence type="ECO:0000313" key="6">
    <source>
        <dbReference type="Proteomes" id="UP000663848"/>
    </source>
</evidence>
<name>A0A822DFN8_9BILA</name>
<dbReference type="AlphaFoldDB" id="A0A822DFN8"/>
<sequence>QTPTNNSNNSSSKYIEQSPHPTTMYHPSYYPPIFPVPGPYYMSYPPATGHMVPPYPNQYGTLGASAN</sequence>
<evidence type="ECO:0000256" key="1">
    <source>
        <dbReference type="SAM" id="MobiDB-lite"/>
    </source>
</evidence>
<evidence type="ECO:0000313" key="5">
    <source>
        <dbReference type="EMBL" id="CAF5068832.1"/>
    </source>
</evidence>
<organism evidence="5 6">
    <name type="scientific">Rotaria socialis</name>
    <dbReference type="NCBI Taxonomy" id="392032"/>
    <lineage>
        <taxon>Eukaryota</taxon>
        <taxon>Metazoa</taxon>
        <taxon>Spiralia</taxon>
        <taxon>Gnathifera</taxon>
        <taxon>Rotifera</taxon>
        <taxon>Eurotatoria</taxon>
        <taxon>Bdelloidea</taxon>
        <taxon>Philodinida</taxon>
        <taxon>Philodinidae</taxon>
        <taxon>Rotaria</taxon>
    </lineage>
</organism>
<dbReference type="EMBL" id="CAJOBR010059155">
    <property type="protein sequence ID" value="CAF5068538.1"/>
    <property type="molecule type" value="Genomic_DNA"/>
</dbReference>
<evidence type="ECO:0000313" key="7">
    <source>
        <dbReference type="Proteomes" id="UP000663873"/>
    </source>
</evidence>
<accession>A0A822DFN8</accession>